<reference evidence="3" key="1">
    <citation type="submission" date="2025-08" db="UniProtKB">
        <authorList>
            <consortium name="RefSeq"/>
        </authorList>
    </citation>
    <scope>IDENTIFICATION</scope>
</reference>
<feature type="signal peptide" evidence="1">
    <location>
        <begin position="1"/>
        <end position="18"/>
    </location>
</feature>
<evidence type="ECO:0000313" key="3">
    <source>
        <dbReference type="RefSeq" id="XP_008481771.1"/>
    </source>
</evidence>
<dbReference type="GeneID" id="103518482"/>
<dbReference type="RefSeq" id="XP_008481771.1">
    <property type="nucleotide sequence ID" value="XM_008483549.3"/>
</dbReference>
<dbReference type="PaxDb" id="121845-A0A1S3DIP0"/>
<sequence>MVLHYVCKILLTLHVIQCNSCFILNLDRNSSATYYNDRDNELSSDDVSIPLQYLTETSNLLSPLGHGTSFQSYNLQRVEELTRQWAPLVWLAPGEQFFPSGVPEFLEHVLPWSGKSPFGSLPGGPSSESWFLVTKTAIVEELTRQWAPLVWLAPGEQFFPSGVPEFLEHVLPWSGKSPFGSLPGGPSSESWFLVTKTAIDGLLNNSSSILYGQNPTRAPVPIYANVVTCSPSSFHVTYWFFFPFSQGKDLCTLDMGLLGPWPLPLVNNHCYGTYKDFGSHVGDWEHMSLLFQGGDNPSSMYVSAHDAGAFYKFNKLANQFVYERMEIRKGIMQRPTFPDIVELTPTASHPVLFAAKGSHGLWTAPGKHKYVRLPRLYDVSGYGIPWYTWQRVEIINTALGAFPAWLLFYGKWGNPRSKCHPLSRVGLHICQLADGPTGIPMKKQNFNCS</sequence>
<keyword evidence="2" id="KW-1185">Reference proteome</keyword>
<dbReference type="STRING" id="121845.A0A1S3DIP0"/>
<evidence type="ECO:0000313" key="2">
    <source>
        <dbReference type="Proteomes" id="UP000079169"/>
    </source>
</evidence>
<name>A0A1S3DIP0_DIACI</name>
<dbReference type="Proteomes" id="UP000079169">
    <property type="component" value="Unplaced"/>
</dbReference>
<feature type="chain" id="PRO_5010200705" evidence="1">
    <location>
        <begin position="19"/>
        <end position="449"/>
    </location>
</feature>
<protein>
    <submittedName>
        <fullName evidence="3">Vacuolar protein sorting-associated protein 62</fullName>
    </submittedName>
</protein>
<evidence type="ECO:0000256" key="1">
    <source>
        <dbReference type="SAM" id="SignalP"/>
    </source>
</evidence>
<dbReference type="AlphaFoldDB" id="A0A1S3DIP0"/>
<organism evidence="2 3">
    <name type="scientific">Diaphorina citri</name>
    <name type="common">Asian citrus psyllid</name>
    <dbReference type="NCBI Taxonomy" id="121845"/>
    <lineage>
        <taxon>Eukaryota</taxon>
        <taxon>Metazoa</taxon>
        <taxon>Ecdysozoa</taxon>
        <taxon>Arthropoda</taxon>
        <taxon>Hexapoda</taxon>
        <taxon>Insecta</taxon>
        <taxon>Pterygota</taxon>
        <taxon>Neoptera</taxon>
        <taxon>Paraneoptera</taxon>
        <taxon>Hemiptera</taxon>
        <taxon>Sternorrhyncha</taxon>
        <taxon>Psylloidea</taxon>
        <taxon>Psyllidae</taxon>
        <taxon>Diaphorininae</taxon>
        <taxon>Diaphorina</taxon>
    </lineage>
</organism>
<gene>
    <name evidence="3" type="primary">LOC103518482</name>
</gene>
<keyword evidence="1" id="KW-0732">Signal</keyword>
<dbReference type="PANTHER" id="PTHR48174">
    <property type="entry name" value="DUF946 FAMILY PROTEIN"/>
    <property type="match status" value="1"/>
</dbReference>
<dbReference type="KEGG" id="dci:103518482"/>
<dbReference type="PANTHER" id="PTHR48174:SF5">
    <property type="entry name" value="VACUOLAR PROTEIN SORTING-ASSOCIATED PROTEIN 62"/>
    <property type="match status" value="1"/>
</dbReference>
<accession>A0A1S3DIP0</accession>
<proteinExistence type="predicted"/>
<dbReference type="OMA" id="DSEPQAM"/>